<dbReference type="EMBL" id="MU005569">
    <property type="protein sequence ID" value="KAF2692169.1"/>
    <property type="molecule type" value="Genomic_DNA"/>
</dbReference>
<keyword evidence="2" id="KW-1133">Transmembrane helix</keyword>
<protein>
    <submittedName>
        <fullName evidence="3">Uncharacterized protein</fullName>
    </submittedName>
</protein>
<feature type="transmembrane region" description="Helical" evidence="2">
    <location>
        <begin position="17"/>
        <end position="34"/>
    </location>
</feature>
<name>A0A6G1JPT5_9PLEO</name>
<accession>A0A6G1JPT5</accession>
<dbReference type="Proteomes" id="UP000799291">
    <property type="component" value="Unassembled WGS sequence"/>
</dbReference>
<dbReference type="AlphaFoldDB" id="A0A6G1JPT5"/>
<keyword evidence="2" id="KW-0812">Transmembrane</keyword>
<evidence type="ECO:0000256" key="2">
    <source>
        <dbReference type="SAM" id="Phobius"/>
    </source>
</evidence>
<keyword evidence="2" id="KW-0472">Membrane</keyword>
<evidence type="ECO:0000313" key="3">
    <source>
        <dbReference type="EMBL" id="KAF2692169.1"/>
    </source>
</evidence>
<proteinExistence type="predicted"/>
<keyword evidence="4" id="KW-1185">Reference proteome</keyword>
<sequence length="153" mass="17260">MGGCRVCSDTDRRCDCAWVYSIYFLLMVSAMLDFNNSIMPLVHLCRVIVARGSRPARGVAICHPTSEAEGPKDGEEPLNSPLVGSQEENNARECEELKGECQLKSADSEIRTAAYVYTRLFFKCLILPRPKDDLDHSVPRRQTKGSFFQKIER</sequence>
<organism evidence="3 4">
    <name type="scientific">Lentithecium fluviatile CBS 122367</name>
    <dbReference type="NCBI Taxonomy" id="1168545"/>
    <lineage>
        <taxon>Eukaryota</taxon>
        <taxon>Fungi</taxon>
        <taxon>Dikarya</taxon>
        <taxon>Ascomycota</taxon>
        <taxon>Pezizomycotina</taxon>
        <taxon>Dothideomycetes</taxon>
        <taxon>Pleosporomycetidae</taxon>
        <taxon>Pleosporales</taxon>
        <taxon>Massarineae</taxon>
        <taxon>Lentitheciaceae</taxon>
        <taxon>Lentithecium</taxon>
    </lineage>
</organism>
<evidence type="ECO:0000256" key="1">
    <source>
        <dbReference type="SAM" id="MobiDB-lite"/>
    </source>
</evidence>
<evidence type="ECO:0000313" key="4">
    <source>
        <dbReference type="Proteomes" id="UP000799291"/>
    </source>
</evidence>
<reference evidence="3" key="1">
    <citation type="journal article" date="2020" name="Stud. Mycol.">
        <title>101 Dothideomycetes genomes: a test case for predicting lifestyles and emergence of pathogens.</title>
        <authorList>
            <person name="Haridas S."/>
            <person name="Albert R."/>
            <person name="Binder M."/>
            <person name="Bloem J."/>
            <person name="Labutti K."/>
            <person name="Salamov A."/>
            <person name="Andreopoulos B."/>
            <person name="Baker S."/>
            <person name="Barry K."/>
            <person name="Bills G."/>
            <person name="Bluhm B."/>
            <person name="Cannon C."/>
            <person name="Castanera R."/>
            <person name="Culley D."/>
            <person name="Daum C."/>
            <person name="Ezra D."/>
            <person name="Gonzalez J."/>
            <person name="Henrissat B."/>
            <person name="Kuo A."/>
            <person name="Liang C."/>
            <person name="Lipzen A."/>
            <person name="Lutzoni F."/>
            <person name="Magnuson J."/>
            <person name="Mondo S."/>
            <person name="Nolan M."/>
            <person name="Ohm R."/>
            <person name="Pangilinan J."/>
            <person name="Park H.-J."/>
            <person name="Ramirez L."/>
            <person name="Alfaro M."/>
            <person name="Sun H."/>
            <person name="Tritt A."/>
            <person name="Yoshinaga Y."/>
            <person name="Zwiers L.-H."/>
            <person name="Turgeon B."/>
            <person name="Goodwin S."/>
            <person name="Spatafora J."/>
            <person name="Crous P."/>
            <person name="Grigoriev I."/>
        </authorList>
    </citation>
    <scope>NUCLEOTIDE SEQUENCE</scope>
    <source>
        <strain evidence="3">CBS 122367</strain>
    </source>
</reference>
<gene>
    <name evidence="3" type="ORF">K458DRAFT_10781</name>
</gene>
<feature type="region of interest" description="Disordered" evidence="1">
    <location>
        <begin position="63"/>
        <end position="91"/>
    </location>
</feature>